<keyword evidence="2" id="KW-1185">Reference proteome</keyword>
<protein>
    <submittedName>
        <fullName evidence="1">Uncharacterized protein</fullName>
    </submittedName>
</protein>
<accession>A0AAW1UDQ8</accession>
<evidence type="ECO:0000313" key="2">
    <source>
        <dbReference type="Proteomes" id="UP001431783"/>
    </source>
</evidence>
<gene>
    <name evidence="1" type="ORF">WA026_003963</name>
</gene>
<dbReference type="EMBL" id="JARQZJ010000061">
    <property type="protein sequence ID" value="KAK9879120.1"/>
    <property type="molecule type" value="Genomic_DNA"/>
</dbReference>
<comment type="caution">
    <text evidence="1">The sequence shown here is derived from an EMBL/GenBank/DDBJ whole genome shotgun (WGS) entry which is preliminary data.</text>
</comment>
<organism evidence="1 2">
    <name type="scientific">Henosepilachna vigintioctopunctata</name>
    <dbReference type="NCBI Taxonomy" id="420089"/>
    <lineage>
        <taxon>Eukaryota</taxon>
        <taxon>Metazoa</taxon>
        <taxon>Ecdysozoa</taxon>
        <taxon>Arthropoda</taxon>
        <taxon>Hexapoda</taxon>
        <taxon>Insecta</taxon>
        <taxon>Pterygota</taxon>
        <taxon>Neoptera</taxon>
        <taxon>Endopterygota</taxon>
        <taxon>Coleoptera</taxon>
        <taxon>Polyphaga</taxon>
        <taxon>Cucujiformia</taxon>
        <taxon>Coccinelloidea</taxon>
        <taxon>Coccinellidae</taxon>
        <taxon>Epilachninae</taxon>
        <taxon>Epilachnini</taxon>
        <taxon>Henosepilachna</taxon>
    </lineage>
</organism>
<dbReference type="Proteomes" id="UP001431783">
    <property type="component" value="Unassembled WGS sequence"/>
</dbReference>
<reference evidence="1 2" key="1">
    <citation type="submission" date="2023-03" db="EMBL/GenBank/DDBJ databases">
        <title>Genome insight into feeding habits of ladybird beetles.</title>
        <authorList>
            <person name="Li H.-S."/>
            <person name="Huang Y.-H."/>
            <person name="Pang H."/>
        </authorList>
    </citation>
    <scope>NUCLEOTIDE SEQUENCE [LARGE SCALE GENOMIC DNA]</scope>
    <source>
        <strain evidence="1">SYSU_2023b</strain>
        <tissue evidence="1">Whole body</tissue>
    </source>
</reference>
<evidence type="ECO:0000313" key="1">
    <source>
        <dbReference type="EMBL" id="KAK9879120.1"/>
    </source>
</evidence>
<proteinExistence type="predicted"/>
<name>A0AAW1UDQ8_9CUCU</name>
<dbReference type="AlphaFoldDB" id="A0AAW1UDQ8"/>
<sequence length="113" mass="12542">MSPKGLNSLYITKYTKILTILSLEVDAKVDIGYKLTGTGRLLGQVQVLAAAVGAFQTALFLRRSHYLIRGNFFQGRALTTSPIQIKLCEDTIYRTMDSKCVAIPLRVSNFPTE</sequence>